<dbReference type="GO" id="GO:0005794">
    <property type="term" value="C:Golgi apparatus"/>
    <property type="evidence" value="ECO:0007669"/>
    <property type="project" value="TreeGrafter"/>
</dbReference>
<dbReference type="GO" id="GO:0005525">
    <property type="term" value="F:GTP binding"/>
    <property type="evidence" value="ECO:0007669"/>
    <property type="project" value="UniProtKB-KW"/>
</dbReference>
<feature type="binding site" evidence="7">
    <location>
        <position position="56"/>
    </location>
    <ligand>
        <name>Mg(2+)</name>
        <dbReference type="ChEBI" id="CHEBI:18420"/>
    </ligand>
</feature>
<dbReference type="GO" id="GO:0006886">
    <property type="term" value="P:intracellular protein transport"/>
    <property type="evidence" value="ECO:0007669"/>
    <property type="project" value="TreeGrafter"/>
</dbReference>
<evidence type="ECO:0000313" key="8">
    <source>
        <dbReference type="EMBL" id="CAB3982638.1"/>
    </source>
</evidence>
<dbReference type="GO" id="GO:0046872">
    <property type="term" value="F:metal ion binding"/>
    <property type="evidence" value="ECO:0007669"/>
    <property type="project" value="UniProtKB-KW"/>
</dbReference>
<evidence type="ECO:0000256" key="1">
    <source>
        <dbReference type="ARBA" id="ARBA00022741"/>
    </source>
</evidence>
<dbReference type="EMBL" id="CACRXK020000526">
    <property type="protein sequence ID" value="CAB3982638.1"/>
    <property type="molecule type" value="Genomic_DNA"/>
</dbReference>
<accession>A0A7D9HFR9</accession>
<dbReference type="PRINTS" id="PR00449">
    <property type="entry name" value="RASTRNSFRMNG"/>
</dbReference>
<dbReference type="Gene3D" id="3.40.50.300">
    <property type="entry name" value="P-loop containing nucleotide triphosphate hydrolases"/>
    <property type="match status" value="1"/>
</dbReference>
<dbReference type="OrthoDB" id="414781at2759"/>
<keyword evidence="1 6" id="KW-0547">Nucleotide-binding</keyword>
<comment type="subunit">
    <text evidence="4">Interacts with SYS1.</text>
</comment>
<feature type="binding site" evidence="6">
    <location>
        <begin position="134"/>
        <end position="137"/>
    </location>
    <ligand>
        <name>GTP</name>
        <dbReference type="ChEBI" id="CHEBI:37565"/>
    </ligand>
</feature>
<name>A0A7D9HFR9_PARCT</name>
<dbReference type="InterPro" id="IPR005225">
    <property type="entry name" value="Small_GTP-bd"/>
</dbReference>
<evidence type="ECO:0000256" key="4">
    <source>
        <dbReference type="ARBA" id="ARBA00038765"/>
    </source>
</evidence>
<dbReference type="GO" id="GO:0034067">
    <property type="term" value="P:protein localization to Golgi apparatus"/>
    <property type="evidence" value="ECO:0007669"/>
    <property type="project" value="TreeGrafter"/>
</dbReference>
<dbReference type="NCBIfam" id="TIGR00231">
    <property type="entry name" value="small_GTP"/>
    <property type="match status" value="1"/>
</dbReference>
<evidence type="ECO:0000256" key="2">
    <source>
        <dbReference type="ARBA" id="ARBA00023134"/>
    </source>
</evidence>
<feature type="binding site" evidence="7">
    <location>
        <position position="31"/>
    </location>
    <ligand>
        <name>Mg(2+)</name>
        <dbReference type="ChEBI" id="CHEBI:18420"/>
    </ligand>
</feature>
<dbReference type="SMART" id="SM00177">
    <property type="entry name" value="ARF"/>
    <property type="match status" value="1"/>
</dbReference>
<evidence type="ECO:0000256" key="6">
    <source>
        <dbReference type="PIRSR" id="PIRSR606689-1"/>
    </source>
</evidence>
<dbReference type="Proteomes" id="UP001152795">
    <property type="component" value="Unassembled WGS sequence"/>
</dbReference>
<dbReference type="InterPro" id="IPR027417">
    <property type="entry name" value="P-loop_NTPase"/>
</dbReference>
<gene>
    <name evidence="8" type="ORF">PACLA_8A014794</name>
</gene>
<keyword evidence="2 6" id="KW-0342">GTP-binding</keyword>
<dbReference type="GO" id="GO:0003924">
    <property type="term" value="F:GTPase activity"/>
    <property type="evidence" value="ECO:0007669"/>
    <property type="project" value="InterPro"/>
</dbReference>
<evidence type="ECO:0000313" key="9">
    <source>
        <dbReference type="Proteomes" id="UP001152795"/>
    </source>
</evidence>
<sequence length="173" mass="19813">MFTLLSGLWRYMFQKEEYYILILGLDNVGKTTLLEQIKRKFNSDYRGIPFEKITNTVGLNIGKIEVSGVRLLFWDLGGHEDLQSLWDKYYEECHGLIYIVDSVDKQRLDVASAVFSHVLQSSDLQNVPLLVLFNKQDSQNALSVEDIKDAFKDVTPYIGRRDCTVQPVSALEG</sequence>
<organism evidence="8 9">
    <name type="scientific">Paramuricea clavata</name>
    <name type="common">Red gorgonian</name>
    <name type="synonym">Violescent sea-whip</name>
    <dbReference type="NCBI Taxonomy" id="317549"/>
    <lineage>
        <taxon>Eukaryota</taxon>
        <taxon>Metazoa</taxon>
        <taxon>Cnidaria</taxon>
        <taxon>Anthozoa</taxon>
        <taxon>Octocorallia</taxon>
        <taxon>Malacalcyonacea</taxon>
        <taxon>Plexauridae</taxon>
        <taxon>Paramuricea</taxon>
    </lineage>
</organism>
<dbReference type="InterPro" id="IPR024156">
    <property type="entry name" value="Small_GTPase_ARF"/>
</dbReference>
<evidence type="ECO:0000256" key="3">
    <source>
        <dbReference type="ARBA" id="ARBA00037377"/>
    </source>
</evidence>
<keyword evidence="9" id="KW-1185">Reference proteome</keyword>
<evidence type="ECO:0000256" key="5">
    <source>
        <dbReference type="ARBA" id="ARBA00039478"/>
    </source>
</evidence>
<dbReference type="GO" id="GO:0043001">
    <property type="term" value="P:Golgi to plasma membrane protein transport"/>
    <property type="evidence" value="ECO:0007669"/>
    <property type="project" value="TreeGrafter"/>
</dbReference>
<comment type="function">
    <text evidence="3">Trans-Golgi-associated GTPase that regulates protein sorting. Controls the targeting of ARL1 and its effector to the trans-Golgi. Required for the lipidation of chylomicrons in the intestine and required for VLDL lipidation in the liver.</text>
</comment>
<evidence type="ECO:0000256" key="7">
    <source>
        <dbReference type="PIRSR" id="PIRSR606689-2"/>
    </source>
</evidence>
<feature type="binding site" evidence="6">
    <location>
        <begin position="24"/>
        <end position="31"/>
    </location>
    <ligand>
        <name>GTP</name>
        <dbReference type="ChEBI" id="CHEBI:37565"/>
    </ligand>
</feature>
<dbReference type="InterPro" id="IPR006689">
    <property type="entry name" value="Small_GTPase_ARF/SAR"/>
</dbReference>
<dbReference type="AlphaFoldDB" id="A0A7D9HFR9"/>
<reference evidence="8" key="1">
    <citation type="submission" date="2020-04" db="EMBL/GenBank/DDBJ databases">
        <authorList>
            <person name="Alioto T."/>
            <person name="Alioto T."/>
            <person name="Gomez Garrido J."/>
        </authorList>
    </citation>
    <scope>NUCLEOTIDE SEQUENCE</scope>
    <source>
        <strain evidence="8">A484AB</strain>
    </source>
</reference>
<dbReference type="Pfam" id="PF00025">
    <property type="entry name" value="Arf"/>
    <property type="match status" value="1"/>
</dbReference>
<keyword evidence="7" id="KW-0479">Metal-binding</keyword>
<protein>
    <recommendedName>
        <fullName evidence="5">ADP-ribosylation factor-related protein 1</fullName>
    </recommendedName>
</protein>
<dbReference type="SMART" id="SM00178">
    <property type="entry name" value="SAR"/>
    <property type="match status" value="1"/>
</dbReference>
<dbReference type="PANTHER" id="PTHR45909:SF1">
    <property type="entry name" value="ADP-RIBOSYLATION FACTOR-RELATED PROTEIN 1"/>
    <property type="match status" value="1"/>
</dbReference>
<dbReference type="PROSITE" id="PS51417">
    <property type="entry name" value="ARF"/>
    <property type="match status" value="1"/>
</dbReference>
<feature type="binding site" evidence="6">
    <location>
        <position position="78"/>
    </location>
    <ligand>
        <name>GTP</name>
        <dbReference type="ChEBI" id="CHEBI:37565"/>
    </ligand>
</feature>
<dbReference type="SUPFAM" id="SSF52540">
    <property type="entry name" value="P-loop containing nucleoside triphosphate hydrolases"/>
    <property type="match status" value="1"/>
</dbReference>
<comment type="caution">
    <text evidence="8">The sequence shown here is derived from an EMBL/GenBank/DDBJ whole genome shotgun (WGS) entry which is preliminary data.</text>
</comment>
<proteinExistence type="predicted"/>
<keyword evidence="7" id="KW-0460">Magnesium</keyword>
<dbReference type="PANTHER" id="PTHR45909">
    <property type="entry name" value="ADP-RIBOSYLATION FACTOR-RELATED PROTEIN 1"/>
    <property type="match status" value="1"/>
</dbReference>
<dbReference type="CDD" id="cd04160">
    <property type="entry name" value="Arfrp1"/>
    <property type="match status" value="1"/>
</dbReference>